<evidence type="ECO:0000256" key="8">
    <source>
        <dbReference type="SAM" id="Phobius"/>
    </source>
</evidence>
<name>A0AA36GF93_9BILA</name>
<evidence type="ECO:0000256" key="4">
    <source>
        <dbReference type="ARBA" id="ARBA00022597"/>
    </source>
</evidence>
<feature type="transmembrane region" description="Helical" evidence="8">
    <location>
        <begin position="431"/>
        <end position="452"/>
    </location>
</feature>
<feature type="transmembrane region" description="Helical" evidence="8">
    <location>
        <begin position="266"/>
        <end position="287"/>
    </location>
</feature>
<keyword evidence="4" id="KW-0762">Sugar transport</keyword>
<dbReference type="Proteomes" id="UP001177023">
    <property type="component" value="Unassembled WGS sequence"/>
</dbReference>
<feature type="transmembrane region" description="Helical" evidence="8">
    <location>
        <begin position="29"/>
        <end position="45"/>
    </location>
</feature>
<feature type="transmembrane region" description="Helical" evidence="8">
    <location>
        <begin position="331"/>
        <end position="349"/>
    </location>
</feature>
<dbReference type="PROSITE" id="PS50850">
    <property type="entry name" value="MFS"/>
    <property type="match status" value="1"/>
</dbReference>
<feature type="transmembrane region" description="Helical" evidence="8">
    <location>
        <begin position="140"/>
        <end position="161"/>
    </location>
</feature>
<evidence type="ECO:0000256" key="5">
    <source>
        <dbReference type="ARBA" id="ARBA00022692"/>
    </source>
</evidence>
<keyword evidence="5 8" id="KW-0812">Transmembrane</keyword>
<feature type="transmembrane region" description="Helical" evidence="8">
    <location>
        <begin position="355"/>
        <end position="376"/>
    </location>
</feature>
<dbReference type="Pfam" id="PF07690">
    <property type="entry name" value="MFS_1"/>
    <property type="match status" value="1"/>
</dbReference>
<feature type="transmembrane region" description="Helical" evidence="8">
    <location>
        <begin position="307"/>
        <end position="324"/>
    </location>
</feature>
<keyword evidence="11" id="KW-1185">Reference proteome</keyword>
<reference evidence="10" key="1">
    <citation type="submission" date="2023-06" db="EMBL/GenBank/DDBJ databases">
        <authorList>
            <person name="Delattre M."/>
        </authorList>
    </citation>
    <scope>NUCLEOTIDE SEQUENCE</scope>
    <source>
        <strain evidence="10">AF72</strain>
    </source>
</reference>
<evidence type="ECO:0000313" key="11">
    <source>
        <dbReference type="Proteomes" id="UP001177023"/>
    </source>
</evidence>
<keyword evidence="3" id="KW-0813">Transport</keyword>
<dbReference type="PANTHER" id="PTHR43184:SF2">
    <property type="entry name" value="MAJOR FACILITATOR SUPERFAMILY (MFS) PROFILE DOMAIN-CONTAINING PROTEIN"/>
    <property type="match status" value="1"/>
</dbReference>
<feature type="transmembrane region" description="Helical" evidence="8">
    <location>
        <begin position="78"/>
        <end position="98"/>
    </location>
</feature>
<dbReference type="Gene3D" id="1.20.1250.20">
    <property type="entry name" value="MFS general substrate transporter like domains"/>
    <property type="match status" value="2"/>
</dbReference>
<feature type="transmembrane region" description="Helical" evidence="8">
    <location>
        <begin position="396"/>
        <end position="419"/>
    </location>
</feature>
<keyword evidence="6 8" id="KW-1133">Transmembrane helix</keyword>
<dbReference type="PIRSF" id="PIRSF002808">
    <property type="entry name" value="Hexose_phosphate_transp"/>
    <property type="match status" value="1"/>
</dbReference>
<feature type="non-terminal residue" evidence="10">
    <location>
        <position position="477"/>
    </location>
</feature>
<proteinExistence type="inferred from homology"/>
<accession>A0AA36GF93</accession>
<feature type="domain" description="Major facilitator superfamily (MFS) profile" evidence="9">
    <location>
        <begin position="31"/>
        <end position="454"/>
    </location>
</feature>
<feature type="transmembrane region" description="Helical" evidence="8">
    <location>
        <begin position="203"/>
        <end position="223"/>
    </location>
</feature>
<organism evidence="10 11">
    <name type="scientific">Mesorhabditis spiculigera</name>
    <dbReference type="NCBI Taxonomy" id="96644"/>
    <lineage>
        <taxon>Eukaryota</taxon>
        <taxon>Metazoa</taxon>
        <taxon>Ecdysozoa</taxon>
        <taxon>Nematoda</taxon>
        <taxon>Chromadorea</taxon>
        <taxon>Rhabditida</taxon>
        <taxon>Rhabditina</taxon>
        <taxon>Rhabditomorpha</taxon>
        <taxon>Rhabditoidea</taxon>
        <taxon>Rhabditidae</taxon>
        <taxon>Mesorhabditinae</taxon>
        <taxon>Mesorhabditis</taxon>
    </lineage>
</organism>
<dbReference type="EMBL" id="CATQJA010002707">
    <property type="protein sequence ID" value="CAJ0586188.1"/>
    <property type="molecule type" value="Genomic_DNA"/>
</dbReference>
<evidence type="ECO:0000256" key="6">
    <source>
        <dbReference type="ARBA" id="ARBA00022989"/>
    </source>
</evidence>
<dbReference type="GO" id="GO:0022857">
    <property type="term" value="F:transmembrane transporter activity"/>
    <property type="evidence" value="ECO:0007669"/>
    <property type="project" value="InterPro"/>
</dbReference>
<evidence type="ECO:0000256" key="7">
    <source>
        <dbReference type="ARBA" id="ARBA00023136"/>
    </source>
</evidence>
<dbReference type="PANTHER" id="PTHR43184">
    <property type="entry name" value="MAJOR FACILITATOR SUPERFAMILY TRANSPORTER 16, ISOFORM B"/>
    <property type="match status" value="1"/>
</dbReference>
<keyword evidence="7 8" id="KW-0472">Membrane</keyword>
<gene>
    <name evidence="10" type="ORF">MSPICULIGERA_LOCUS24195</name>
</gene>
<dbReference type="InterPro" id="IPR000849">
    <property type="entry name" value="Sugar_P_transporter"/>
</dbReference>
<feature type="transmembrane region" description="Helical" evidence="8">
    <location>
        <begin position="173"/>
        <end position="197"/>
    </location>
</feature>
<comment type="subcellular location">
    <subcellularLocation>
        <location evidence="1">Membrane</location>
        <topology evidence="1">Multi-pass membrane protein</topology>
    </subcellularLocation>
</comment>
<evidence type="ECO:0000313" key="10">
    <source>
        <dbReference type="EMBL" id="CAJ0586188.1"/>
    </source>
</evidence>
<dbReference type="GO" id="GO:0005789">
    <property type="term" value="C:endoplasmic reticulum membrane"/>
    <property type="evidence" value="ECO:0007669"/>
    <property type="project" value="TreeGrafter"/>
</dbReference>
<protein>
    <recommendedName>
        <fullName evidence="9">Major facilitator superfamily (MFS) profile domain-containing protein</fullName>
    </recommendedName>
</protein>
<evidence type="ECO:0000259" key="9">
    <source>
        <dbReference type="PROSITE" id="PS50850"/>
    </source>
</evidence>
<evidence type="ECO:0000256" key="2">
    <source>
        <dbReference type="ARBA" id="ARBA00009598"/>
    </source>
</evidence>
<dbReference type="InterPro" id="IPR036259">
    <property type="entry name" value="MFS_trans_sf"/>
</dbReference>
<sequence length="477" mass="51649">MTTGLHRGGGIRFVKLLPPSHRAMERRKLWVFAVTFISYGLYHACRKTLAGVKSSVKNDWLFNGSHPPLFETEVEAKAFLGTLDAIFMGAYAAALFFWGWLGDRLNPKKVVAAGMIFSSIALILFGAVPKMLNWYSVPWYVITYIAFGLLQACGWPSEIAIMANWWGGANRGLVMGIWAACQPVGNIVGSIATAAVLPIGYEYTFIFNSLLTIIFGFVVLWGIDSKPTCSATPGSDVEGRSVSRTSSISEEGEPIGLIQAVFLPGVFAYCLCNACLKLVNYAFFFWLPLYLTEAYQWDESKADKLSIWYDVGGIVGSVVGGYVSDKMGCRAPTISAMLIASLGALWMYAQIGPHWFWNGLVMTLVGITVSGPYNLIVGSISIDLGSQPALAGNSQAMSTVSGLLDGTGSAGSAVGQLIIPVVQDTVGWQAVFYLFIALNAVSVLCIAKRTVLDVKRLLRDRRPEGAPLLLGEDSHED</sequence>
<feature type="transmembrane region" description="Helical" evidence="8">
    <location>
        <begin position="110"/>
        <end position="128"/>
    </location>
</feature>
<dbReference type="InterPro" id="IPR020846">
    <property type="entry name" value="MFS_dom"/>
</dbReference>
<evidence type="ECO:0000256" key="3">
    <source>
        <dbReference type="ARBA" id="ARBA00022448"/>
    </source>
</evidence>
<dbReference type="AlphaFoldDB" id="A0AA36GF93"/>
<comment type="similarity">
    <text evidence="2">Belongs to the major facilitator superfamily. Organophosphate:Pi antiporter (OPA) (TC 2.A.1.4) family.</text>
</comment>
<comment type="caution">
    <text evidence="10">The sequence shown here is derived from an EMBL/GenBank/DDBJ whole genome shotgun (WGS) entry which is preliminary data.</text>
</comment>
<dbReference type="SUPFAM" id="SSF103473">
    <property type="entry name" value="MFS general substrate transporter"/>
    <property type="match status" value="1"/>
</dbReference>
<dbReference type="InterPro" id="IPR011701">
    <property type="entry name" value="MFS"/>
</dbReference>
<evidence type="ECO:0000256" key="1">
    <source>
        <dbReference type="ARBA" id="ARBA00004141"/>
    </source>
</evidence>